<proteinExistence type="predicted"/>
<accession>A0A6J5QRJ9</accession>
<gene>
    <name evidence="1" type="ORF">UFOVP1144_7</name>
</gene>
<evidence type="ECO:0000313" key="1">
    <source>
        <dbReference type="EMBL" id="CAB4186382.1"/>
    </source>
</evidence>
<sequence length="88" mass="9796">MKKSITVEFVSGDSATYVAYPPDFAKWEMATKKSIQEFSGMWDILFVAHSAYKREAAGKPTKSLEIWMESVTNLEVGDDDPKATSAEV</sequence>
<dbReference type="EMBL" id="LR797094">
    <property type="protein sequence ID" value="CAB4186382.1"/>
    <property type="molecule type" value="Genomic_DNA"/>
</dbReference>
<protein>
    <submittedName>
        <fullName evidence="1">Uncharacterized protein</fullName>
    </submittedName>
</protein>
<organism evidence="1">
    <name type="scientific">uncultured Caudovirales phage</name>
    <dbReference type="NCBI Taxonomy" id="2100421"/>
    <lineage>
        <taxon>Viruses</taxon>
        <taxon>Duplodnaviria</taxon>
        <taxon>Heunggongvirae</taxon>
        <taxon>Uroviricota</taxon>
        <taxon>Caudoviricetes</taxon>
        <taxon>Peduoviridae</taxon>
        <taxon>Maltschvirus</taxon>
        <taxon>Maltschvirus maltsch</taxon>
    </lineage>
</organism>
<name>A0A6J5QRJ9_9CAUD</name>
<reference evidence="1" key="1">
    <citation type="submission" date="2020-05" db="EMBL/GenBank/DDBJ databases">
        <authorList>
            <person name="Chiriac C."/>
            <person name="Salcher M."/>
            <person name="Ghai R."/>
            <person name="Kavagutti S V."/>
        </authorList>
    </citation>
    <scope>NUCLEOTIDE SEQUENCE</scope>
</reference>